<dbReference type="RefSeq" id="XP_018265395.1">
    <property type="nucleotide sequence ID" value="XM_018405114.1"/>
</dbReference>
<feature type="compositionally biased region" description="Low complexity" evidence="1">
    <location>
        <begin position="40"/>
        <end position="56"/>
    </location>
</feature>
<keyword evidence="4" id="KW-1185">Reference proteome</keyword>
<evidence type="ECO:0000313" key="3">
    <source>
        <dbReference type="EMBL" id="WWC59543.1"/>
    </source>
</evidence>
<evidence type="ECO:0000313" key="2">
    <source>
        <dbReference type="EMBL" id="OBR87553.1"/>
    </source>
</evidence>
<reference evidence="3" key="2">
    <citation type="submission" date="2013-07" db="EMBL/GenBank/DDBJ databases">
        <authorList>
            <consortium name="The Broad Institute Genome Sequencing Platform"/>
            <person name="Cuomo C."/>
            <person name="Litvintseva A."/>
            <person name="Chen Y."/>
            <person name="Heitman J."/>
            <person name="Sun S."/>
            <person name="Springer D."/>
            <person name="Dromer F."/>
            <person name="Young S.K."/>
            <person name="Zeng Q."/>
            <person name="Gargeya S."/>
            <person name="Fitzgerald M."/>
            <person name="Abouelleil A."/>
            <person name="Alvarado L."/>
            <person name="Berlin A.M."/>
            <person name="Chapman S.B."/>
            <person name="Dewar J."/>
            <person name="Goldberg J."/>
            <person name="Griggs A."/>
            <person name="Gujja S."/>
            <person name="Hansen M."/>
            <person name="Howarth C."/>
            <person name="Imamovic A."/>
            <person name="Larimer J."/>
            <person name="McCowan C."/>
            <person name="Murphy C."/>
            <person name="Pearson M."/>
            <person name="Priest M."/>
            <person name="Roberts A."/>
            <person name="Saif S."/>
            <person name="Shea T."/>
            <person name="Sykes S."/>
            <person name="Wortman J."/>
            <person name="Nusbaum C."/>
            <person name="Birren B."/>
        </authorList>
    </citation>
    <scope>NUCLEOTIDE SEQUENCE</scope>
    <source>
        <strain evidence="3">CBS 10117</strain>
    </source>
</reference>
<feature type="compositionally biased region" description="Low complexity" evidence="1">
    <location>
        <begin position="143"/>
        <end position="153"/>
    </location>
</feature>
<dbReference type="Proteomes" id="UP000078595">
    <property type="component" value="Chromosome 2"/>
</dbReference>
<dbReference type="VEuPathDB" id="FungiDB:I303_01761"/>
<dbReference type="EMBL" id="KI894028">
    <property type="protein sequence ID" value="OBR87553.1"/>
    <property type="molecule type" value="Genomic_DNA"/>
</dbReference>
<feature type="region of interest" description="Disordered" evidence="1">
    <location>
        <begin position="1"/>
        <end position="205"/>
    </location>
</feature>
<dbReference type="GeneID" id="28965460"/>
<feature type="compositionally biased region" description="Polar residues" evidence="1">
    <location>
        <begin position="195"/>
        <end position="205"/>
    </location>
</feature>
<reference evidence="3" key="3">
    <citation type="submission" date="2024-02" db="EMBL/GenBank/DDBJ databases">
        <title>Comparative genomics of Cryptococcus and Kwoniella reveals pathogenesis evolution and contrasting modes of karyotype evolution via chromosome fusion or intercentromeric recombination.</title>
        <authorList>
            <person name="Coelho M.A."/>
            <person name="David-Palma M."/>
            <person name="Shea T."/>
            <person name="Bowers K."/>
            <person name="McGinley-Smith S."/>
            <person name="Mohammad A.W."/>
            <person name="Gnirke A."/>
            <person name="Yurkov A.M."/>
            <person name="Nowrousian M."/>
            <person name="Sun S."/>
            <person name="Cuomo C.A."/>
            <person name="Heitman J."/>
        </authorList>
    </citation>
    <scope>NUCLEOTIDE SEQUENCE</scope>
    <source>
        <strain evidence="3">CBS 10117</strain>
    </source>
</reference>
<accession>A0A1A6ABY6</accession>
<dbReference type="AlphaFoldDB" id="A0A1A6ABY6"/>
<feature type="compositionally biased region" description="Polar residues" evidence="1">
    <location>
        <begin position="85"/>
        <end position="137"/>
    </location>
</feature>
<gene>
    <name evidence="2" type="ORF">I303_01761</name>
    <name evidence="3" type="ORF">I303_102099</name>
</gene>
<feature type="compositionally biased region" description="Low complexity" evidence="1">
    <location>
        <begin position="1"/>
        <end position="30"/>
    </location>
</feature>
<name>A0A1A6ABY6_9TREE</name>
<evidence type="ECO:0000313" key="4">
    <source>
        <dbReference type="Proteomes" id="UP000078595"/>
    </source>
</evidence>
<dbReference type="EMBL" id="CP144531">
    <property type="protein sequence ID" value="WWC59543.1"/>
    <property type="molecule type" value="Genomic_DNA"/>
</dbReference>
<evidence type="ECO:0000256" key="1">
    <source>
        <dbReference type="SAM" id="MobiDB-lite"/>
    </source>
</evidence>
<protein>
    <submittedName>
        <fullName evidence="2">Uncharacterized protein</fullName>
    </submittedName>
</protein>
<dbReference type="KEGG" id="kdj:28965460"/>
<proteinExistence type="predicted"/>
<reference evidence="2" key="1">
    <citation type="submission" date="2013-07" db="EMBL/GenBank/DDBJ databases">
        <title>The Genome Sequence of Cryptococcus dejecticola CBS10117.</title>
        <authorList>
            <consortium name="The Broad Institute Genome Sequencing Platform"/>
            <person name="Cuomo C."/>
            <person name="Litvintseva A."/>
            <person name="Chen Y."/>
            <person name="Heitman J."/>
            <person name="Sun S."/>
            <person name="Springer D."/>
            <person name="Dromer F."/>
            <person name="Young S.K."/>
            <person name="Zeng Q."/>
            <person name="Gargeya S."/>
            <person name="Fitzgerald M."/>
            <person name="Abouelleil A."/>
            <person name="Alvarado L."/>
            <person name="Berlin A.M."/>
            <person name="Chapman S.B."/>
            <person name="Dewar J."/>
            <person name="Goldberg J."/>
            <person name="Griggs A."/>
            <person name="Gujja S."/>
            <person name="Hansen M."/>
            <person name="Howarth C."/>
            <person name="Imamovic A."/>
            <person name="Larimer J."/>
            <person name="McCowan C."/>
            <person name="Murphy C."/>
            <person name="Pearson M."/>
            <person name="Priest M."/>
            <person name="Roberts A."/>
            <person name="Saif S."/>
            <person name="Shea T."/>
            <person name="Sykes S."/>
            <person name="Wortman J."/>
            <person name="Nusbaum C."/>
            <person name="Birren B."/>
        </authorList>
    </citation>
    <scope>NUCLEOTIDE SEQUENCE [LARGE SCALE GENOMIC DNA]</scope>
    <source>
        <strain evidence="2">CBS 10117</strain>
    </source>
</reference>
<organism evidence="2">
    <name type="scientific">Kwoniella dejecticola CBS 10117</name>
    <dbReference type="NCBI Taxonomy" id="1296121"/>
    <lineage>
        <taxon>Eukaryota</taxon>
        <taxon>Fungi</taxon>
        <taxon>Dikarya</taxon>
        <taxon>Basidiomycota</taxon>
        <taxon>Agaricomycotina</taxon>
        <taxon>Tremellomycetes</taxon>
        <taxon>Tremellales</taxon>
        <taxon>Cryptococcaceae</taxon>
        <taxon>Kwoniella</taxon>
    </lineage>
</organism>
<sequence length="205" mass="22125">MSSHNRQTSTASAFSSSSDGSASQDQGGRSPAFAYEEFMNNTGTTDNTSTNRRNSNPSVDHGHLGSYSPPRTPNVRYSQHIYDQPLSTGSRPPSYASQDPAQTQNSVNGSPRSATGEQRYQNRRASTASGVSDASDTSDPRTARATSSPTATRFGSIDEVYSLYDDSRRMTHETYTSSRRSNVNRRAPAGRGASTPLSNPNDSRL</sequence>